<dbReference type="InterPro" id="IPR052413">
    <property type="entry name" value="SUR7_domain"/>
</dbReference>
<gene>
    <name evidence="2" type="ORF">ALTATR162_LOCUS9947</name>
</gene>
<feature type="transmembrane region" description="Helical" evidence="1">
    <location>
        <begin position="277"/>
        <end position="299"/>
    </location>
</feature>
<dbReference type="GO" id="GO:0051285">
    <property type="term" value="C:cell cortex of cell tip"/>
    <property type="evidence" value="ECO:0007669"/>
    <property type="project" value="TreeGrafter"/>
</dbReference>
<keyword evidence="1" id="KW-0812">Transmembrane</keyword>
<dbReference type="GO" id="GO:0005886">
    <property type="term" value="C:plasma membrane"/>
    <property type="evidence" value="ECO:0007669"/>
    <property type="project" value="InterPro"/>
</dbReference>
<evidence type="ECO:0000313" key="3">
    <source>
        <dbReference type="Proteomes" id="UP000676310"/>
    </source>
</evidence>
<dbReference type="GeneID" id="67022224"/>
<feature type="transmembrane region" description="Helical" evidence="1">
    <location>
        <begin position="49"/>
        <end position="71"/>
    </location>
</feature>
<proteinExistence type="predicted"/>
<dbReference type="GO" id="GO:0031505">
    <property type="term" value="P:fungal-type cell wall organization"/>
    <property type="evidence" value="ECO:0007669"/>
    <property type="project" value="TreeGrafter"/>
</dbReference>
<sequence length="352" mass="38705">MDHIEETFYSEKETAIEPDLGDLRKSTDKALPAPPKTPKRVLMKYRFSAVFPIAFAVASFVFTLVLVLAGSDKHTFGGQYMVALNTSSITQDVTQDGTQPHAISTRSEGVNGKALADVYYLYLRTVCSGFVSNARDDASDLVIVERCERYSEANDRLLTLTVPTNGRKDSLSPVFLVSTLLKTMTTILAGVRQAVFACLLVSLVAAGFSAVSAIPAIFFPHSKLLAYFNIFWPFLAGVVVFVAAILLTVLTSGVFAVAGEIINVAGAGVHRGTSALLIVWLAWFLVSLSVVYWGIVWFVEVRQSSFTRRKRSDDEVGNWKNIGKEYVTCKADMARAFMLTVLYIPEDVILRE</sequence>
<dbReference type="InterPro" id="IPR009571">
    <property type="entry name" value="SUR7/Rim9-like_fungi"/>
</dbReference>
<evidence type="ECO:0000313" key="2">
    <source>
        <dbReference type="EMBL" id="CAG5182011.1"/>
    </source>
</evidence>
<feature type="transmembrane region" description="Helical" evidence="1">
    <location>
        <begin position="231"/>
        <end position="257"/>
    </location>
</feature>
<dbReference type="Pfam" id="PF06687">
    <property type="entry name" value="SUR7"/>
    <property type="match status" value="1"/>
</dbReference>
<comment type="caution">
    <text evidence="2">The sequence shown here is derived from an EMBL/GenBank/DDBJ whole genome shotgun (WGS) entry which is preliminary data.</text>
</comment>
<keyword evidence="3" id="KW-1185">Reference proteome</keyword>
<reference evidence="2" key="1">
    <citation type="submission" date="2021-05" db="EMBL/GenBank/DDBJ databases">
        <authorList>
            <person name="Stam R."/>
        </authorList>
    </citation>
    <scope>NUCLEOTIDE SEQUENCE</scope>
    <source>
        <strain evidence="2">CS162</strain>
    </source>
</reference>
<dbReference type="PANTHER" id="PTHR28019:SF2">
    <property type="entry name" value="CELL MEMBRANE PROTEIN YLR413W-RELATED"/>
    <property type="match status" value="1"/>
</dbReference>
<dbReference type="PANTHER" id="PTHR28019">
    <property type="entry name" value="CELL MEMBRANE PROTEIN YLR413W-RELATED"/>
    <property type="match status" value="1"/>
</dbReference>
<evidence type="ECO:0000256" key="1">
    <source>
        <dbReference type="SAM" id="Phobius"/>
    </source>
</evidence>
<organism evidence="2 3">
    <name type="scientific">Alternaria atra</name>
    <dbReference type="NCBI Taxonomy" id="119953"/>
    <lineage>
        <taxon>Eukaryota</taxon>
        <taxon>Fungi</taxon>
        <taxon>Dikarya</taxon>
        <taxon>Ascomycota</taxon>
        <taxon>Pezizomycotina</taxon>
        <taxon>Dothideomycetes</taxon>
        <taxon>Pleosporomycetidae</taxon>
        <taxon>Pleosporales</taxon>
        <taxon>Pleosporineae</taxon>
        <taxon>Pleosporaceae</taxon>
        <taxon>Alternaria</taxon>
        <taxon>Alternaria sect. Ulocladioides</taxon>
    </lineage>
</organism>
<feature type="transmembrane region" description="Helical" evidence="1">
    <location>
        <begin position="194"/>
        <end position="219"/>
    </location>
</feature>
<keyword evidence="1" id="KW-1133">Transmembrane helix</keyword>
<dbReference type="EMBL" id="CAJRGZ010000027">
    <property type="protein sequence ID" value="CAG5182011.1"/>
    <property type="molecule type" value="Genomic_DNA"/>
</dbReference>
<protein>
    <submittedName>
        <fullName evidence="2">Uncharacterized protein</fullName>
    </submittedName>
</protein>
<dbReference type="Proteomes" id="UP000676310">
    <property type="component" value="Unassembled WGS sequence"/>
</dbReference>
<dbReference type="AlphaFoldDB" id="A0A8J2I7X3"/>
<accession>A0A8J2I7X3</accession>
<dbReference type="RefSeq" id="XP_043173518.1">
    <property type="nucleotide sequence ID" value="XM_043317583.1"/>
</dbReference>
<dbReference type="OrthoDB" id="4159154at2759"/>
<keyword evidence="1" id="KW-0472">Membrane</keyword>
<name>A0A8J2I7X3_9PLEO</name>